<protein>
    <recommendedName>
        <fullName evidence="12">FTP domain-containing protein</fullName>
    </recommendedName>
</protein>
<dbReference type="Proteomes" id="UP000030693">
    <property type="component" value="Unassembled WGS sequence"/>
</dbReference>
<evidence type="ECO:0000256" key="5">
    <source>
        <dbReference type="ARBA" id="ARBA00022670"/>
    </source>
</evidence>
<dbReference type="Gene3D" id="1.10.390.10">
    <property type="entry name" value="Neutral Protease Domain 2"/>
    <property type="match status" value="1"/>
</dbReference>
<dbReference type="OMA" id="YIWTRAN"/>
<evidence type="ECO:0000256" key="3">
    <source>
        <dbReference type="ARBA" id="ARBA00006006"/>
    </source>
</evidence>
<dbReference type="Pfam" id="PF07504">
    <property type="entry name" value="FTP"/>
    <property type="match status" value="1"/>
</dbReference>
<reference evidence="13" key="1">
    <citation type="submission" date="2013-04" db="EMBL/GenBank/DDBJ databases">
        <title>The Genome Sequence of Fonticula alba ATCC 38817.</title>
        <authorList>
            <consortium name="The Broad Institute Genomics Platform"/>
            <person name="Russ C."/>
            <person name="Cuomo C."/>
            <person name="Burger G."/>
            <person name="Gray M.W."/>
            <person name="Holland P.W.H."/>
            <person name="King N."/>
            <person name="Lang F.B.F."/>
            <person name="Roger A.J."/>
            <person name="Ruiz-Trillo I."/>
            <person name="Brown M."/>
            <person name="Walker B."/>
            <person name="Young S."/>
            <person name="Zeng Q."/>
            <person name="Gargeya S."/>
            <person name="Fitzgerald M."/>
            <person name="Haas B."/>
            <person name="Abouelleil A."/>
            <person name="Allen A.W."/>
            <person name="Alvarado L."/>
            <person name="Arachchi H.M."/>
            <person name="Berlin A.M."/>
            <person name="Chapman S.B."/>
            <person name="Gainer-Dewar J."/>
            <person name="Goldberg J."/>
            <person name="Griggs A."/>
            <person name="Gujja S."/>
            <person name="Hansen M."/>
            <person name="Howarth C."/>
            <person name="Imamovic A."/>
            <person name="Ireland A."/>
            <person name="Larimer J."/>
            <person name="McCowan C."/>
            <person name="Murphy C."/>
            <person name="Pearson M."/>
            <person name="Poon T.W."/>
            <person name="Priest M."/>
            <person name="Roberts A."/>
            <person name="Saif S."/>
            <person name="Shea T."/>
            <person name="Sisk P."/>
            <person name="Sykes S."/>
            <person name="Wortman J."/>
            <person name="Nusbaum C."/>
            <person name="Birren B."/>
        </authorList>
    </citation>
    <scope>NUCLEOTIDE SEQUENCE [LARGE SCALE GENOMIC DNA]</scope>
    <source>
        <strain evidence="13">ATCC 38817</strain>
    </source>
</reference>
<evidence type="ECO:0000313" key="14">
    <source>
        <dbReference type="Proteomes" id="UP000030693"/>
    </source>
</evidence>
<comment type="similarity">
    <text evidence="3">Belongs to the peptidase M36 family.</text>
</comment>
<dbReference type="Gene3D" id="3.10.170.10">
    <property type="match status" value="1"/>
</dbReference>
<dbReference type="InterPro" id="IPR027268">
    <property type="entry name" value="Peptidase_M4/M1_CTD_sf"/>
</dbReference>
<proteinExistence type="inferred from homology"/>
<evidence type="ECO:0000256" key="10">
    <source>
        <dbReference type="ARBA" id="ARBA00023049"/>
    </source>
</evidence>
<evidence type="ECO:0000256" key="2">
    <source>
        <dbReference type="ARBA" id="ARBA00004613"/>
    </source>
</evidence>
<sequence length="599" mass="66787">MTSNQRPPGAGGPPALDAKTGVQDFVTRRFGRHVQYRVANDYTSKNGVRHVYLRQTINGVPILNGDVNINIDANGNVLNIGSTFVRRPELLERAEAALARGVDRQRLSPAQAVLRLANYLRIDLDEEGLVPIAYASADFDAEDEATRPVALFAGDRLSLDRIEVRMAFVHTETRGVELVYHVNIRQDEDWLDVGVSATTGEVVFAVNWFSRSGDYRVYPLGVNDPYDGDRELVHKPHNLSTGSPLGWHAMDSRTSFTDTRGNNVYAQENLSGRRTGWENNYRPDGGADLTFDFPIDFTKEPVENLDAAVTNLFYWNNIMHDVFYEYGFDEVSGNFQENNFSKGGLGNDAVQANAQDGAGYNNANFATPPDGQRPTMRMYVWNQETPMLDGDYDNGIIIHEYAHGISNRLSGGPANSNCMSSAQAGGQGEGIGDCMSIILRWRQEYNRDTVFGMGEYAAGRNIRLYPYADDMEINPQTFEFINGPQYTGVHAKGGVWCTMLMDTYRNMLDQSHWDEDLYKGDGANNQFLQNMIDGLKIQPCNPTFTEARDAIILADQVNYNGANTCAYWRGFARRGLGQNATAPNLGRVTEDFTIPLECL</sequence>
<keyword evidence="5" id="KW-0645">Protease</keyword>
<comment type="subcellular location">
    <subcellularLocation>
        <location evidence="2">Secreted</location>
    </subcellularLocation>
</comment>
<keyword evidence="14" id="KW-1185">Reference proteome</keyword>
<keyword evidence="10" id="KW-0482">Metalloprotease</keyword>
<evidence type="ECO:0000259" key="12">
    <source>
        <dbReference type="Pfam" id="PF07504"/>
    </source>
</evidence>
<name>A0A058ZEH3_FONAL</name>
<dbReference type="GeneID" id="20525108"/>
<dbReference type="eggNOG" id="ENOG502QTDC">
    <property type="taxonomic scope" value="Eukaryota"/>
</dbReference>
<evidence type="ECO:0000256" key="6">
    <source>
        <dbReference type="ARBA" id="ARBA00022723"/>
    </source>
</evidence>
<dbReference type="GO" id="GO:0006508">
    <property type="term" value="P:proteolysis"/>
    <property type="evidence" value="ECO:0007669"/>
    <property type="project" value="UniProtKB-KW"/>
</dbReference>
<evidence type="ECO:0000256" key="1">
    <source>
        <dbReference type="ARBA" id="ARBA00001947"/>
    </source>
</evidence>
<accession>A0A058ZEH3</accession>
<dbReference type="PANTHER" id="PTHR33478">
    <property type="entry name" value="EXTRACELLULAR METALLOPROTEINASE MEP"/>
    <property type="match status" value="1"/>
</dbReference>
<dbReference type="RefSeq" id="XP_009492506.1">
    <property type="nucleotide sequence ID" value="XM_009494231.1"/>
</dbReference>
<keyword evidence="9" id="KW-0862">Zinc</keyword>
<evidence type="ECO:0000256" key="7">
    <source>
        <dbReference type="ARBA" id="ARBA00022729"/>
    </source>
</evidence>
<dbReference type="GO" id="GO:0005615">
    <property type="term" value="C:extracellular space"/>
    <property type="evidence" value="ECO:0007669"/>
    <property type="project" value="InterPro"/>
</dbReference>
<evidence type="ECO:0000256" key="9">
    <source>
        <dbReference type="ARBA" id="ARBA00022833"/>
    </source>
</evidence>
<dbReference type="InterPro" id="IPR001842">
    <property type="entry name" value="Peptidase_M36"/>
</dbReference>
<feature type="domain" description="FTP" evidence="12">
    <location>
        <begin position="35"/>
        <end position="84"/>
    </location>
</feature>
<evidence type="ECO:0000256" key="4">
    <source>
        <dbReference type="ARBA" id="ARBA00022525"/>
    </source>
</evidence>
<keyword evidence="11" id="KW-0865">Zymogen</keyword>
<comment type="cofactor">
    <cofactor evidence="1">
        <name>Zn(2+)</name>
        <dbReference type="ChEBI" id="CHEBI:29105"/>
    </cofactor>
</comment>
<keyword evidence="7" id="KW-0732">Signal</keyword>
<dbReference type="InterPro" id="IPR050371">
    <property type="entry name" value="Fungal_virulence_M36"/>
</dbReference>
<keyword evidence="6" id="KW-0479">Metal-binding</keyword>
<organism evidence="13">
    <name type="scientific">Fonticula alba</name>
    <name type="common">Slime mold</name>
    <dbReference type="NCBI Taxonomy" id="691883"/>
    <lineage>
        <taxon>Eukaryota</taxon>
        <taxon>Rotosphaerida</taxon>
        <taxon>Fonticulaceae</taxon>
        <taxon>Fonticula</taxon>
    </lineage>
</organism>
<evidence type="ECO:0000256" key="8">
    <source>
        <dbReference type="ARBA" id="ARBA00022801"/>
    </source>
</evidence>
<dbReference type="Pfam" id="PF02128">
    <property type="entry name" value="Peptidase_M36"/>
    <property type="match status" value="1"/>
</dbReference>
<dbReference type="EMBL" id="KB932201">
    <property type="protein sequence ID" value="KCV72805.1"/>
    <property type="molecule type" value="Genomic_DNA"/>
</dbReference>
<dbReference type="OrthoDB" id="3227768at2759"/>
<dbReference type="AlphaFoldDB" id="A0A058ZEH3"/>
<dbReference type="GO" id="GO:0008270">
    <property type="term" value="F:zinc ion binding"/>
    <property type="evidence" value="ECO:0007669"/>
    <property type="project" value="InterPro"/>
</dbReference>
<evidence type="ECO:0000313" key="13">
    <source>
        <dbReference type="EMBL" id="KCV72805.1"/>
    </source>
</evidence>
<dbReference type="InterPro" id="IPR011096">
    <property type="entry name" value="FTP_domain"/>
</dbReference>
<dbReference type="PRINTS" id="PR00999">
    <property type="entry name" value="FUNGALYSIN"/>
</dbReference>
<keyword evidence="4" id="KW-0964">Secreted</keyword>
<gene>
    <name evidence="13" type="ORF">H696_00383</name>
</gene>
<evidence type="ECO:0000256" key="11">
    <source>
        <dbReference type="ARBA" id="ARBA00023145"/>
    </source>
</evidence>
<dbReference type="SUPFAM" id="SSF55486">
    <property type="entry name" value="Metalloproteases ('zincins'), catalytic domain"/>
    <property type="match status" value="1"/>
</dbReference>
<dbReference type="PANTHER" id="PTHR33478:SF1">
    <property type="entry name" value="EXTRACELLULAR METALLOPROTEINASE MEP"/>
    <property type="match status" value="1"/>
</dbReference>
<dbReference type="CDD" id="cd09596">
    <property type="entry name" value="M36"/>
    <property type="match status" value="1"/>
</dbReference>
<keyword evidence="8" id="KW-0378">Hydrolase</keyword>
<dbReference type="GO" id="GO:0004222">
    <property type="term" value="F:metalloendopeptidase activity"/>
    <property type="evidence" value="ECO:0007669"/>
    <property type="project" value="InterPro"/>
</dbReference>